<dbReference type="EMBL" id="JACJVR010000002">
    <property type="protein sequence ID" value="MBB6689903.1"/>
    <property type="molecule type" value="Genomic_DNA"/>
</dbReference>
<name>A0A841TUR7_9BACL</name>
<accession>A0A841TUR7</accession>
<organism evidence="1 2">
    <name type="scientific">Cohnella xylanilytica</name>
    <dbReference type="NCBI Taxonomy" id="557555"/>
    <lineage>
        <taxon>Bacteria</taxon>
        <taxon>Bacillati</taxon>
        <taxon>Bacillota</taxon>
        <taxon>Bacilli</taxon>
        <taxon>Bacillales</taxon>
        <taxon>Paenibacillaceae</taxon>
        <taxon>Cohnella</taxon>
    </lineage>
</organism>
<comment type="caution">
    <text evidence="1">The sequence shown here is derived from an EMBL/GenBank/DDBJ whole genome shotgun (WGS) entry which is preliminary data.</text>
</comment>
<evidence type="ECO:0000313" key="1">
    <source>
        <dbReference type="EMBL" id="MBB6689903.1"/>
    </source>
</evidence>
<keyword evidence="2" id="KW-1185">Reference proteome</keyword>
<sequence length="815" mass="87621">MANGRFETIPLTLEVDDAEKHNRNWKRADSDLASLQAQLTAEQQARIAADAAHATAPVAHTADQIQYVPGQSVKQKTDMLQAQVNNIVGQSGSGNTAIDDMRLGADGVSRQTPGVLIREIHRQQIDEAGQAKAIGRGPNLITTDRASGADVVIPGRTLVNWFGKDGGFGVDINGDGLADGWFYNYAGTVGVSLNNDVKEGVKSQKLSATLYSSIYKIISYRPSDYFLVLVWAKVESGGSAQIIVYDDTVGKAQSQELRTTGDWKLLYVKFTGAVFSGSAGISLHQHNPTPVYFSGARLFKVDATTYAKIDVDPEYTGAKLAEKYPYVEGVKHLEGVGLSLVGINQIPPVTDSAWTLHPHAKVLEPYELQLAATGNAEHSTCTLPALPNTTYSFGWDGNGNLMYVEELDSNGGFLRSAPLPTFTTLAATRSIRVFASNHQQGAGTFVFKDPMLVLGNVIPESLVPRNDDYLYLPTTLAEGDTFDSRLGTVTRGAKTGVILDGSLGWFGGVVDQHPDLYKVVYCPVIGKPDTAIVEKYTGQVLEAVYAGVPGSKADQAALAPDGNLYVNVSLSESGWVASINPSANAVKALFNGWRATANDGGNYTSWVSVLDGSTPVTNTLSWVSANKAPGWSGWGTLSYKLAKAEAQVVVPEGAIGLHTGGNMVELIEGIVVREKANPQLDTGNYWINHSSINGGAGNLKDRTNKIINVFKNGVNDTKKWIIRSDYANSESANGGATAYCPKAEYDREAEYTVIYISLDKYKRTVNAIAATINYNTNAKTVTDGLVRDMADAETQISIHDRILAEHTARLLALEV</sequence>
<dbReference type="Gene3D" id="2.60.120.260">
    <property type="entry name" value="Galactose-binding domain-like"/>
    <property type="match status" value="1"/>
</dbReference>
<reference evidence="1 2" key="1">
    <citation type="submission" date="2020-08" db="EMBL/GenBank/DDBJ databases">
        <title>Cohnella phylogeny.</title>
        <authorList>
            <person name="Dunlap C."/>
        </authorList>
    </citation>
    <scope>NUCLEOTIDE SEQUENCE [LARGE SCALE GENOMIC DNA]</scope>
    <source>
        <strain evidence="1 2">DSM 25239</strain>
    </source>
</reference>
<evidence type="ECO:0000313" key="2">
    <source>
        <dbReference type="Proteomes" id="UP000553776"/>
    </source>
</evidence>
<protein>
    <submittedName>
        <fullName evidence="1">Uncharacterized protein</fullName>
    </submittedName>
</protein>
<proteinExistence type="predicted"/>
<dbReference type="RefSeq" id="WP_185133929.1">
    <property type="nucleotide sequence ID" value="NZ_JACJVR010000002.1"/>
</dbReference>
<gene>
    <name evidence="1" type="ORF">H7B90_00665</name>
</gene>
<dbReference type="Proteomes" id="UP000553776">
    <property type="component" value="Unassembled WGS sequence"/>
</dbReference>
<dbReference type="AlphaFoldDB" id="A0A841TUR7"/>